<dbReference type="AlphaFoldDB" id="A0A1I6ZPN0"/>
<keyword evidence="6" id="KW-1185">Reference proteome</keyword>
<feature type="domain" description="Methyltransferase" evidence="4">
    <location>
        <begin position="68"/>
        <end position="132"/>
    </location>
</feature>
<dbReference type="PANTHER" id="PTHR43464:SF19">
    <property type="entry name" value="UBIQUINONE BIOSYNTHESIS O-METHYLTRANSFERASE, MITOCHONDRIAL"/>
    <property type="match status" value="1"/>
</dbReference>
<organism evidence="5 6">
    <name type="scientific">Actinopolyspora righensis</name>
    <dbReference type="NCBI Taxonomy" id="995060"/>
    <lineage>
        <taxon>Bacteria</taxon>
        <taxon>Bacillati</taxon>
        <taxon>Actinomycetota</taxon>
        <taxon>Actinomycetes</taxon>
        <taxon>Actinopolysporales</taxon>
        <taxon>Actinopolysporaceae</taxon>
        <taxon>Actinopolyspora</taxon>
        <taxon>Actinopolyspora alba group</taxon>
    </lineage>
</organism>
<evidence type="ECO:0000256" key="2">
    <source>
        <dbReference type="ARBA" id="ARBA00022679"/>
    </source>
</evidence>
<name>A0A1I6ZPN0_9ACTN</name>
<dbReference type="RefSeq" id="WP_092977305.1">
    <property type="nucleotide sequence ID" value="NZ_FPAT01000005.1"/>
</dbReference>
<reference evidence="6" key="1">
    <citation type="submission" date="2016-10" db="EMBL/GenBank/DDBJ databases">
        <authorList>
            <person name="Varghese N."/>
            <person name="Submissions S."/>
        </authorList>
    </citation>
    <scope>NUCLEOTIDE SEQUENCE [LARGE SCALE GENOMIC DNA]</scope>
    <source>
        <strain evidence="6">DSM 45501</strain>
    </source>
</reference>
<accession>A0A1I6ZPN0</accession>
<dbReference type="PANTHER" id="PTHR43464">
    <property type="entry name" value="METHYLTRANSFERASE"/>
    <property type="match status" value="1"/>
</dbReference>
<evidence type="ECO:0000256" key="3">
    <source>
        <dbReference type="ARBA" id="ARBA00022691"/>
    </source>
</evidence>
<evidence type="ECO:0000313" key="5">
    <source>
        <dbReference type="EMBL" id="SFT64582.1"/>
    </source>
</evidence>
<keyword evidence="1 5" id="KW-0489">Methyltransferase</keyword>
<dbReference type="Proteomes" id="UP000199165">
    <property type="component" value="Unassembled WGS sequence"/>
</dbReference>
<dbReference type="SUPFAM" id="SSF53335">
    <property type="entry name" value="S-adenosyl-L-methionine-dependent methyltransferases"/>
    <property type="match status" value="1"/>
</dbReference>
<dbReference type="EMBL" id="FPAT01000005">
    <property type="protein sequence ID" value="SFT64582.1"/>
    <property type="molecule type" value="Genomic_DNA"/>
</dbReference>
<evidence type="ECO:0000259" key="4">
    <source>
        <dbReference type="Pfam" id="PF13649"/>
    </source>
</evidence>
<dbReference type="Gene3D" id="3.40.50.150">
    <property type="entry name" value="Vaccinia Virus protein VP39"/>
    <property type="match status" value="1"/>
</dbReference>
<dbReference type="InterPro" id="IPR041698">
    <property type="entry name" value="Methyltransf_25"/>
</dbReference>
<keyword evidence="2 5" id="KW-0808">Transferase</keyword>
<sequence length="140" mass="14723">MRDTDGGSGLGDAFGIALRQHHEGRRSFEIVERDDGLIGVNDLAPYFADRADWPAIDQRAASGITGRVLDLGCGAGRHAVPLTRDGFDVLGIDSSPGAVDVARERGTAAMVGRADALPDDVGGFDTILLLGQNIGLLVRR</sequence>
<dbReference type="Pfam" id="PF13649">
    <property type="entry name" value="Methyltransf_25"/>
    <property type="match status" value="1"/>
</dbReference>
<evidence type="ECO:0000313" key="6">
    <source>
        <dbReference type="Proteomes" id="UP000199165"/>
    </source>
</evidence>
<gene>
    <name evidence="5" type="ORF">SAMN04487904_10528</name>
</gene>
<dbReference type="GO" id="GO:0008168">
    <property type="term" value="F:methyltransferase activity"/>
    <property type="evidence" value="ECO:0007669"/>
    <property type="project" value="UniProtKB-KW"/>
</dbReference>
<proteinExistence type="predicted"/>
<evidence type="ECO:0000256" key="1">
    <source>
        <dbReference type="ARBA" id="ARBA00022603"/>
    </source>
</evidence>
<dbReference type="STRING" id="995060.SAMN04487904_10528"/>
<dbReference type="InterPro" id="IPR029063">
    <property type="entry name" value="SAM-dependent_MTases_sf"/>
</dbReference>
<dbReference type="GO" id="GO:0032259">
    <property type="term" value="P:methylation"/>
    <property type="evidence" value="ECO:0007669"/>
    <property type="project" value="UniProtKB-KW"/>
</dbReference>
<dbReference type="CDD" id="cd02440">
    <property type="entry name" value="AdoMet_MTases"/>
    <property type="match status" value="1"/>
</dbReference>
<protein>
    <submittedName>
        <fullName evidence="5">Methyltransferase domain-containing protein</fullName>
    </submittedName>
</protein>
<keyword evidence="3" id="KW-0949">S-adenosyl-L-methionine</keyword>